<sequence length="369" mass="38794">MWITPVLSLYVGRVFLATALAALSALLAVVALFDLIELMRRASGREEVGFGDLATITALKLPFLAIEILPFGILLGGLIAFWRLTRSSELIVARAAGVSAWQFLAVPMLAAVALGALATVALSPVSAIMLARAERLDQALLRGGAGAFGLAGGGLWVRQSDPAIPGGSAIIRGRRVELAGESLLLRGVSVFRLERDDRFHSRIEASEAVLEPGRWVLREAAAVAVDRPREPIAELALPTELTLERLEESLAPPDTLSFWALPRFIALLEEAGFSSRKHRLRFQSLLALPLLAGVMVLIAAGFSMRPARRGGVGLAIGAGVGAGVALFVLAKVVGEFGGSGTIPVTLAAWTPAGVGLALAVTMLLHLEDG</sequence>
<keyword evidence="5 6" id="KW-0472">Membrane</keyword>
<dbReference type="GO" id="GO:0043190">
    <property type="term" value="C:ATP-binding cassette (ABC) transporter complex"/>
    <property type="evidence" value="ECO:0007669"/>
    <property type="project" value="InterPro"/>
</dbReference>
<feature type="transmembrane region" description="Helical" evidence="6">
    <location>
        <begin position="63"/>
        <end position="84"/>
    </location>
</feature>
<feature type="transmembrane region" description="Helical" evidence="6">
    <location>
        <begin position="14"/>
        <end position="36"/>
    </location>
</feature>
<keyword evidence="8" id="KW-1185">Reference proteome</keyword>
<dbReference type="PANTHER" id="PTHR33529:SF2">
    <property type="entry name" value="LIPOPOLYSACCHARIDE EXPORT SYSTEM PERMEASE PROTEIN LPTG"/>
    <property type="match status" value="1"/>
</dbReference>
<organism evidence="7 8">
    <name type="scientific">Elioraea tepida</name>
    <dbReference type="NCBI Taxonomy" id="2843330"/>
    <lineage>
        <taxon>Bacteria</taxon>
        <taxon>Pseudomonadati</taxon>
        <taxon>Pseudomonadota</taxon>
        <taxon>Alphaproteobacteria</taxon>
        <taxon>Acetobacterales</taxon>
        <taxon>Elioraeaceae</taxon>
        <taxon>Elioraea</taxon>
    </lineage>
</organism>
<dbReference type="AlphaFoldDB" id="A0A975U0J2"/>
<proteinExistence type="predicted"/>
<dbReference type="EMBL" id="CP076448">
    <property type="protein sequence ID" value="QXM23464.1"/>
    <property type="molecule type" value="Genomic_DNA"/>
</dbReference>
<keyword evidence="4 6" id="KW-1133">Transmembrane helix</keyword>
<evidence type="ECO:0000313" key="7">
    <source>
        <dbReference type="EMBL" id="QXM23464.1"/>
    </source>
</evidence>
<gene>
    <name evidence="7" type="primary">lptG</name>
    <name evidence="7" type="ORF">KO353_08955</name>
</gene>
<protein>
    <submittedName>
        <fullName evidence="7">LPS export ABC transporter permease LptG</fullName>
    </submittedName>
</protein>
<comment type="subcellular location">
    <subcellularLocation>
        <location evidence="1">Cell membrane</location>
        <topology evidence="1">Multi-pass membrane protein</topology>
    </subcellularLocation>
</comment>
<name>A0A975U0J2_9PROT</name>
<feature type="transmembrane region" description="Helical" evidence="6">
    <location>
        <begin position="285"/>
        <end position="304"/>
    </location>
</feature>
<feature type="transmembrane region" description="Helical" evidence="6">
    <location>
        <begin position="104"/>
        <end position="131"/>
    </location>
</feature>
<dbReference type="KEGG" id="elio:KO353_08955"/>
<accession>A0A975U0J2</accession>
<dbReference type="NCBIfam" id="TIGR04408">
    <property type="entry name" value="LptG_lptG"/>
    <property type="match status" value="1"/>
</dbReference>
<dbReference type="GO" id="GO:0055085">
    <property type="term" value="P:transmembrane transport"/>
    <property type="evidence" value="ECO:0007669"/>
    <property type="project" value="InterPro"/>
</dbReference>
<evidence type="ECO:0000256" key="3">
    <source>
        <dbReference type="ARBA" id="ARBA00022692"/>
    </source>
</evidence>
<evidence type="ECO:0000256" key="6">
    <source>
        <dbReference type="SAM" id="Phobius"/>
    </source>
</evidence>
<evidence type="ECO:0000313" key="8">
    <source>
        <dbReference type="Proteomes" id="UP000694001"/>
    </source>
</evidence>
<reference evidence="7" key="1">
    <citation type="submission" date="2021-06" db="EMBL/GenBank/DDBJ databases">
        <title>Elioraea tepida, sp. nov., a moderately thermophilic aerobic anoxygenic phototrophic bacterium isolated from an alkaline siliceous hot spring mat community in Yellowstone National Park, WY, USA.</title>
        <authorList>
            <person name="Saini M.K."/>
            <person name="Yoshida S."/>
            <person name="Sebastian A."/>
            <person name="Hirose S."/>
            <person name="Hara E."/>
            <person name="Tamaki H."/>
            <person name="Soulier N.T."/>
            <person name="Albert I."/>
            <person name="Hanada S."/>
            <person name="Bryant D.A."/>
            <person name="Tank M."/>
        </authorList>
    </citation>
    <scope>NUCLEOTIDE SEQUENCE</scope>
    <source>
        <strain evidence="7">MS-P2</strain>
    </source>
</reference>
<dbReference type="Pfam" id="PF03739">
    <property type="entry name" value="LptF_LptG"/>
    <property type="match status" value="1"/>
</dbReference>
<feature type="transmembrane region" description="Helical" evidence="6">
    <location>
        <begin position="310"/>
        <end position="330"/>
    </location>
</feature>
<evidence type="ECO:0000256" key="5">
    <source>
        <dbReference type="ARBA" id="ARBA00023136"/>
    </source>
</evidence>
<evidence type="ECO:0000256" key="1">
    <source>
        <dbReference type="ARBA" id="ARBA00004651"/>
    </source>
</evidence>
<evidence type="ECO:0000256" key="2">
    <source>
        <dbReference type="ARBA" id="ARBA00022475"/>
    </source>
</evidence>
<dbReference type="InterPro" id="IPR005495">
    <property type="entry name" value="LptG/LptF_permease"/>
</dbReference>
<keyword evidence="2" id="KW-1003">Cell membrane</keyword>
<dbReference type="Proteomes" id="UP000694001">
    <property type="component" value="Chromosome"/>
</dbReference>
<dbReference type="RefSeq" id="WP_218284324.1">
    <property type="nucleotide sequence ID" value="NZ_CP076448.1"/>
</dbReference>
<feature type="transmembrane region" description="Helical" evidence="6">
    <location>
        <begin position="342"/>
        <end position="366"/>
    </location>
</feature>
<dbReference type="PANTHER" id="PTHR33529">
    <property type="entry name" value="SLR0882 PROTEIN-RELATED"/>
    <property type="match status" value="1"/>
</dbReference>
<keyword evidence="3 6" id="KW-0812">Transmembrane</keyword>
<evidence type="ECO:0000256" key="4">
    <source>
        <dbReference type="ARBA" id="ARBA00022989"/>
    </source>
</evidence>
<dbReference type="InterPro" id="IPR030923">
    <property type="entry name" value="LptG"/>
</dbReference>
<dbReference type="GO" id="GO:0015920">
    <property type="term" value="P:lipopolysaccharide transport"/>
    <property type="evidence" value="ECO:0007669"/>
    <property type="project" value="TreeGrafter"/>
</dbReference>